<dbReference type="InterPro" id="IPR022764">
    <property type="entry name" value="Peptidase_S54_rhomboid_dom"/>
</dbReference>
<dbReference type="InterPro" id="IPR050925">
    <property type="entry name" value="Rhomboid_protease_S54"/>
</dbReference>
<keyword evidence="3 7" id="KW-0812">Transmembrane</keyword>
<feature type="domain" description="Peptidase S54 rhomboid" evidence="8">
    <location>
        <begin position="130"/>
        <end position="292"/>
    </location>
</feature>
<feature type="transmembrane region" description="Helical" evidence="7">
    <location>
        <begin position="173"/>
        <end position="191"/>
    </location>
</feature>
<evidence type="ECO:0000313" key="10">
    <source>
        <dbReference type="Proteomes" id="UP001341245"/>
    </source>
</evidence>
<organism evidence="9 10">
    <name type="scientific">Aureobasidium pullulans</name>
    <name type="common">Black yeast</name>
    <name type="synonym">Pullularia pullulans</name>
    <dbReference type="NCBI Taxonomy" id="5580"/>
    <lineage>
        <taxon>Eukaryota</taxon>
        <taxon>Fungi</taxon>
        <taxon>Dikarya</taxon>
        <taxon>Ascomycota</taxon>
        <taxon>Pezizomycotina</taxon>
        <taxon>Dothideomycetes</taxon>
        <taxon>Dothideomycetidae</taxon>
        <taxon>Dothideales</taxon>
        <taxon>Saccotheciaceae</taxon>
        <taxon>Aureobasidium</taxon>
    </lineage>
</organism>
<dbReference type="Proteomes" id="UP001341245">
    <property type="component" value="Unassembled WGS sequence"/>
</dbReference>
<feature type="transmembrane region" description="Helical" evidence="7">
    <location>
        <begin position="87"/>
        <end position="104"/>
    </location>
</feature>
<feature type="transmembrane region" description="Helical" evidence="7">
    <location>
        <begin position="148"/>
        <end position="166"/>
    </location>
</feature>
<keyword evidence="5 7" id="KW-1133">Transmembrane helix</keyword>
<protein>
    <recommendedName>
        <fullName evidence="8">Peptidase S54 rhomboid domain-containing protein</fullName>
    </recommendedName>
</protein>
<evidence type="ECO:0000256" key="7">
    <source>
        <dbReference type="SAM" id="Phobius"/>
    </source>
</evidence>
<dbReference type="Gene3D" id="1.20.1540.10">
    <property type="entry name" value="Rhomboid-like"/>
    <property type="match status" value="1"/>
</dbReference>
<evidence type="ECO:0000256" key="2">
    <source>
        <dbReference type="ARBA" id="ARBA00009045"/>
    </source>
</evidence>
<name>A0ABR0TN02_AURPU</name>
<keyword evidence="6 7" id="KW-0472">Membrane</keyword>
<comment type="caution">
    <text evidence="9">The sequence shown here is derived from an EMBL/GenBank/DDBJ whole genome shotgun (WGS) entry which is preliminary data.</text>
</comment>
<reference evidence="9 10" key="1">
    <citation type="submission" date="2023-11" db="EMBL/GenBank/DDBJ databases">
        <title>Draft genome sequence and annotation of the polyextremotolerant black yeast-like fungus Aureobasidium pullulans NRRL 62042.</title>
        <authorList>
            <person name="Dielentheis-Frenken M.R.E."/>
            <person name="Wibberg D."/>
            <person name="Blank L.M."/>
            <person name="Tiso T."/>
        </authorList>
    </citation>
    <scope>NUCLEOTIDE SEQUENCE [LARGE SCALE GENOMIC DNA]</scope>
    <source>
        <strain evidence="9 10">NRRL 62042</strain>
    </source>
</reference>
<keyword evidence="4" id="KW-0378">Hydrolase</keyword>
<comment type="subcellular location">
    <subcellularLocation>
        <location evidence="1">Membrane</location>
        <topology evidence="1">Multi-pass membrane protein</topology>
    </subcellularLocation>
</comment>
<dbReference type="PANTHER" id="PTHR43731:SF14">
    <property type="entry name" value="PRESENILIN-ASSOCIATED RHOMBOID-LIKE PROTEIN, MITOCHONDRIAL"/>
    <property type="match status" value="1"/>
</dbReference>
<evidence type="ECO:0000259" key="8">
    <source>
        <dbReference type="Pfam" id="PF01694"/>
    </source>
</evidence>
<keyword evidence="10" id="KW-1185">Reference proteome</keyword>
<evidence type="ECO:0000256" key="5">
    <source>
        <dbReference type="ARBA" id="ARBA00022989"/>
    </source>
</evidence>
<dbReference type="SUPFAM" id="SSF144091">
    <property type="entry name" value="Rhomboid-like"/>
    <property type="match status" value="1"/>
</dbReference>
<dbReference type="PANTHER" id="PTHR43731">
    <property type="entry name" value="RHOMBOID PROTEASE"/>
    <property type="match status" value="1"/>
</dbReference>
<proteinExistence type="inferred from homology"/>
<evidence type="ECO:0000256" key="3">
    <source>
        <dbReference type="ARBA" id="ARBA00022692"/>
    </source>
</evidence>
<comment type="similarity">
    <text evidence="2">Belongs to the peptidase S54 family.</text>
</comment>
<evidence type="ECO:0000313" key="9">
    <source>
        <dbReference type="EMBL" id="KAK6005813.1"/>
    </source>
</evidence>
<accession>A0ABR0TN02</accession>
<feature type="transmembrane region" description="Helical" evidence="7">
    <location>
        <begin position="271"/>
        <end position="290"/>
    </location>
</feature>
<dbReference type="EMBL" id="JASGXD010000005">
    <property type="protein sequence ID" value="KAK6005813.1"/>
    <property type="molecule type" value="Genomic_DNA"/>
</dbReference>
<evidence type="ECO:0000256" key="4">
    <source>
        <dbReference type="ARBA" id="ARBA00022801"/>
    </source>
</evidence>
<feature type="transmembrane region" description="Helical" evidence="7">
    <location>
        <begin position="211"/>
        <end position="233"/>
    </location>
</feature>
<dbReference type="InterPro" id="IPR035952">
    <property type="entry name" value="Rhomboid-like_sf"/>
</dbReference>
<gene>
    <name evidence="9" type="ORF">QM012_007455</name>
</gene>
<dbReference type="Pfam" id="PF01694">
    <property type="entry name" value="Rhomboid"/>
    <property type="match status" value="1"/>
</dbReference>
<evidence type="ECO:0000256" key="1">
    <source>
        <dbReference type="ARBA" id="ARBA00004141"/>
    </source>
</evidence>
<sequence length="309" mass="34300">MFPQMLRQKLGLVNPFSRLQTPKASSLLQTRKASSLLQPRHPFFNPSTTRTMNRDLDPLTRLRLQRAQRFYHSGNYGSRDNGVMSSFYFLFATNALVFGALNYAKYTKDWKLEKRLLNNTLLSPASVDSGRWWTIVTSAFAHVDPVHFAFNMLSLYNFCSLCAFIPGMNGLHLFAVAGGSAVTGGLGFLYHRRTKIAAAGRSDWQSKTRNYNSAALGASGAVMGVGALTACMIPNAPMQLMLIPITFPLWVFVAGYGVVDSYFLNSPTSGIAHAGHLGGLVFGAAYYLAFMRRSPMGVWRNVQRMISRR</sequence>
<evidence type="ECO:0000256" key="6">
    <source>
        <dbReference type="ARBA" id="ARBA00023136"/>
    </source>
</evidence>